<dbReference type="InterPro" id="IPR002201">
    <property type="entry name" value="Glyco_trans_9"/>
</dbReference>
<dbReference type="GO" id="GO:0005829">
    <property type="term" value="C:cytosol"/>
    <property type="evidence" value="ECO:0007669"/>
    <property type="project" value="TreeGrafter"/>
</dbReference>
<evidence type="ECO:0000256" key="1">
    <source>
        <dbReference type="ARBA" id="ARBA00022676"/>
    </source>
</evidence>
<dbReference type="Gene3D" id="3.40.50.2000">
    <property type="entry name" value="Glycogen Phosphorylase B"/>
    <property type="match status" value="1"/>
</dbReference>
<dbReference type="GO" id="GO:0009244">
    <property type="term" value="P:lipopolysaccharide core region biosynthetic process"/>
    <property type="evidence" value="ECO:0007669"/>
    <property type="project" value="TreeGrafter"/>
</dbReference>
<sequence length="563" mass="66353">MDPSKIAILMSVRNEESYIDLNISYHLDLGFDYIFIADHCSTDKTRELLDSYKDDPRVIIIQETNPVFDHARIANNLLNHAKLNYKIDWFTFLDADEFLSIKETDVHDFVNRLERNNIPYATIDWANALFDYTFKDYTCSPTNPIDTTKYFYPWPEKVWQEYGHFRKAIVKSHENMEIVVGGHYVRTENNLDFFGSYNWNPFIIPENEAKLLHFEFRGKADEIYEKWKKLAEFENDSTSSTNAPWLERIETIRGYVKEFKDNIDEINKRWFSEHRTFWGTVIQNDKFVYDATLVRWYGKYLRRKIESGKIKSLCLVRSGHLGDVVMSDPVARFLSKFVGSVSLATEVEEAGLLFNSYHNIYKYSDLVVGNIKDDAIIRLVYELSDNHKSYIQGYMESVGFGDTTIKDVPILNDNWDRIIDEKYILITPHTSWWEEKKRSWGYEKFTQLKTLLEDEFKIKCILLEKSHSFSEMISLIRHCEFIVGNDSAPCVIAQSFDKKSFIIFGATNPKYLHLSKNVVSIYDKDRHKLCSHVTREEEMRCCEEFCMDRIRVSDVLDKIKINI</sequence>
<dbReference type="EMBL" id="MHVL01000016">
    <property type="protein sequence ID" value="OHA93607.1"/>
    <property type="molecule type" value="Genomic_DNA"/>
</dbReference>
<dbReference type="AlphaFoldDB" id="A0A1G2T8J5"/>
<accession>A0A1G2T8J5</accession>
<dbReference type="PANTHER" id="PTHR30160">
    <property type="entry name" value="TETRAACYLDISACCHARIDE 4'-KINASE-RELATED"/>
    <property type="match status" value="1"/>
</dbReference>
<evidence type="ECO:0000313" key="4">
    <source>
        <dbReference type="Proteomes" id="UP000179264"/>
    </source>
</evidence>
<dbReference type="Pfam" id="PF13704">
    <property type="entry name" value="Glyco_tranf_2_4"/>
    <property type="match status" value="1"/>
</dbReference>
<keyword evidence="2" id="KW-0808">Transferase</keyword>
<evidence type="ECO:0000256" key="2">
    <source>
        <dbReference type="ARBA" id="ARBA00022679"/>
    </source>
</evidence>
<dbReference type="SUPFAM" id="SSF53756">
    <property type="entry name" value="UDP-Glycosyltransferase/glycogen phosphorylase"/>
    <property type="match status" value="1"/>
</dbReference>
<dbReference type="Pfam" id="PF01075">
    <property type="entry name" value="Glyco_transf_9"/>
    <property type="match status" value="1"/>
</dbReference>
<organism evidence="3 4">
    <name type="scientific">Candidatus Zambryskibacteria bacterium RIFCSPHIGHO2_02_38_10.5</name>
    <dbReference type="NCBI Taxonomy" id="1802742"/>
    <lineage>
        <taxon>Bacteria</taxon>
        <taxon>Candidatus Zambryskiibacteriota</taxon>
    </lineage>
</organism>
<reference evidence="3 4" key="1">
    <citation type="journal article" date="2016" name="Nat. Commun.">
        <title>Thousands of microbial genomes shed light on interconnected biogeochemical processes in an aquifer system.</title>
        <authorList>
            <person name="Anantharaman K."/>
            <person name="Brown C.T."/>
            <person name="Hug L.A."/>
            <person name="Sharon I."/>
            <person name="Castelle C.J."/>
            <person name="Probst A.J."/>
            <person name="Thomas B.C."/>
            <person name="Singh A."/>
            <person name="Wilkins M.J."/>
            <person name="Karaoz U."/>
            <person name="Brodie E.L."/>
            <person name="Williams K.H."/>
            <person name="Hubbard S.S."/>
            <person name="Banfield J.F."/>
        </authorList>
    </citation>
    <scope>NUCLEOTIDE SEQUENCE [LARGE SCALE GENOMIC DNA]</scope>
</reference>
<protein>
    <submittedName>
        <fullName evidence="3">Uncharacterized protein</fullName>
    </submittedName>
</protein>
<dbReference type="SUPFAM" id="SSF53448">
    <property type="entry name" value="Nucleotide-diphospho-sugar transferases"/>
    <property type="match status" value="1"/>
</dbReference>
<proteinExistence type="predicted"/>
<dbReference type="GO" id="GO:0008713">
    <property type="term" value="F:ADP-heptose-lipopolysaccharide heptosyltransferase activity"/>
    <property type="evidence" value="ECO:0007669"/>
    <property type="project" value="TreeGrafter"/>
</dbReference>
<gene>
    <name evidence="3" type="ORF">A2W58_01625</name>
</gene>
<evidence type="ECO:0000313" key="3">
    <source>
        <dbReference type="EMBL" id="OHA93607.1"/>
    </source>
</evidence>
<dbReference type="Gene3D" id="3.90.550.10">
    <property type="entry name" value="Spore Coat Polysaccharide Biosynthesis Protein SpsA, Chain A"/>
    <property type="match status" value="1"/>
</dbReference>
<dbReference type="InterPro" id="IPR029044">
    <property type="entry name" value="Nucleotide-diphossugar_trans"/>
</dbReference>
<name>A0A1G2T8J5_9BACT</name>
<keyword evidence="1" id="KW-0328">Glycosyltransferase</keyword>
<dbReference type="Proteomes" id="UP000179264">
    <property type="component" value="Unassembled WGS sequence"/>
</dbReference>
<dbReference type="InterPro" id="IPR051199">
    <property type="entry name" value="LPS_LOS_Heptosyltrfase"/>
</dbReference>
<comment type="caution">
    <text evidence="3">The sequence shown here is derived from an EMBL/GenBank/DDBJ whole genome shotgun (WGS) entry which is preliminary data.</text>
</comment>